<evidence type="ECO:0000313" key="8">
    <source>
        <dbReference type="Proteomes" id="UP000007947"/>
    </source>
</evidence>
<accession>F5XGH2</accession>
<gene>
    <name evidence="7" type="ordered locus">MLP_00650</name>
</gene>
<evidence type="ECO:0000256" key="4">
    <source>
        <dbReference type="ARBA" id="ARBA00023125"/>
    </source>
</evidence>
<protein>
    <submittedName>
        <fullName evidence="7">Putative RNA polymerase ECF subfamily sigma factor</fullName>
    </submittedName>
</protein>
<dbReference type="Gene3D" id="1.10.1740.10">
    <property type="match status" value="1"/>
</dbReference>
<reference evidence="7 8" key="1">
    <citation type="submission" date="2011-05" db="EMBL/GenBank/DDBJ databases">
        <title>Whole genome sequence of Microlunatus phosphovorus NM-1.</title>
        <authorList>
            <person name="Hosoyama A."/>
            <person name="Sasaki K."/>
            <person name="Harada T."/>
            <person name="Igarashi R."/>
            <person name="Kawakoshi A."/>
            <person name="Sasagawa M."/>
            <person name="Fukada J."/>
            <person name="Nakamura S."/>
            <person name="Katano Y."/>
            <person name="Hanada S."/>
            <person name="Kamagata Y."/>
            <person name="Nakamura N."/>
            <person name="Yamazaki S."/>
            <person name="Fujita N."/>
        </authorList>
    </citation>
    <scope>NUCLEOTIDE SEQUENCE [LARGE SCALE GENOMIC DNA]</scope>
    <source>
        <strain evidence="8">ATCC 700054 / DSM 10555 / JCM 9379 / NBRC 101784 / NCIMB 13414 / VKM Ac-1990 / NM-1</strain>
    </source>
</reference>
<keyword evidence="5" id="KW-0804">Transcription</keyword>
<evidence type="ECO:0000256" key="1">
    <source>
        <dbReference type="ARBA" id="ARBA00010641"/>
    </source>
</evidence>
<dbReference type="GO" id="GO:0016987">
    <property type="term" value="F:sigma factor activity"/>
    <property type="evidence" value="ECO:0007669"/>
    <property type="project" value="UniProtKB-KW"/>
</dbReference>
<evidence type="ECO:0000259" key="6">
    <source>
        <dbReference type="Pfam" id="PF04542"/>
    </source>
</evidence>
<dbReference type="KEGG" id="mph:MLP_00650"/>
<dbReference type="HOGENOM" id="CLU_047691_5_2_11"/>
<dbReference type="OrthoDB" id="265863at2"/>
<dbReference type="InterPro" id="IPR013324">
    <property type="entry name" value="RNA_pol_sigma_r3/r4-like"/>
</dbReference>
<dbReference type="Proteomes" id="UP000007947">
    <property type="component" value="Chromosome"/>
</dbReference>
<dbReference type="NCBIfam" id="TIGR02937">
    <property type="entry name" value="sigma70-ECF"/>
    <property type="match status" value="1"/>
</dbReference>
<keyword evidence="2" id="KW-0805">Transcription regulation</keyword>
<dbReference type="Pfam" id="PF13412">
    <property type="entry name" value="HTH_24"/>
    <property type="match status" value="1"/>
</dbReference>
<sequence length="195" mass="21735">MRGTDEPTVAMLVSAATSGERSAWNEIVERFTPLLLATARKYRLSDHEVADVAQTVWLHLVEHLKDLREPAALPGWLVSTTRHECLRTIGRNERQRPRDLHSTFENDLVTPDIAADVAEDIDRLSRQQAVLAGFAELPESDRRLLRLLISDPPLTYAQISAQLNIPIGSIGPTRGRALDRLRATEAVSQLVDSDT</sequence>
<name>F5XGH2_MICPN</name>
<dbReference type="InterPro" id="IPR036388">
    <property type="entry name" value="WH-like_DNA-bd_sf"/>
</dbReference>
<keyword evidence="4" id="KW-0238">DNA-binding</keyword>
<dbReference type="EMBL" id="AP012204">
    <property type="protein sequence ID" value="BAK33079.1"/>
    <property type="molecule type" value="Genomic_DNA"/>
</dbReference>
<feature type="domain" description="RNA polymerase sigma-70 region 2" evidence="6">
    <location>
        <begin position="27"/>
        <end position="94"/>
    </location>
</feature>
<dbReference type="SUPFAM" id="SSF88946">
    <property type="entry name" value="Sigma2 domain of RNA polymerase sigma factors"/>
    <property type="match status" value="1"/>
</dbReference>
<dbReference type="GO" id="GO:0003677">
    <property type="term" value="F:DNA binding"/>
    <property type="evidence" value="ECO:0007669"/>
    <property type="project" value="UniProtKB-KW"/>
</dbReference>
<keyword evidence="3" id="KW-0731">Sigma factor</keyword>
<dbReference type="PANTHER" id="PTHR43133">
    <property type="entry name" value="RNA POLYMERASE ECF-TYPE SIGMA FACTO"/>
    <property type="match status" value="1"/>
</dbReference>
<evidence type="ECO:0000256" key="2">
    <source>
        <dbReference type="ARBA" id="ARBA00023015"/>
    </source>
</evidence>
<dbReference type="Gene3D" id="1.10.10.10">
    <property type="entry name" value="Winged helix-like DNA-binding domain superfamily/Winged helix DNA-binding domain"/>
    <property type="match status" value="1"/>
</dbReference>
<dbReference type="RefSeq" id="WP_013860968.1">
    <property type="nucleotide sequence ID" value="NC_015635.1"/>
</dbReference>
<evidence type="ECO:0000313" key="7">
    <source>
        <dbReference type="EMBL" id="BAK33079.1"/>
    </source>
</evidence>
<dbReference type="InterPro" id="IPR007627">
    <property type="entry name" value="RNA_pol_sigma70_r2"/>
</dbReference>
<dbReference type="GO" id="GO:0006352">
    <property type="term" value="P:DNA-templated transcription initiation"/>
    <property type="evidence" value="ECO:0007669"/>
    <property type="project" value="InterPro"/>
</dbReference>
<dbReference type="InterPro" id="IPR014284">
    <property type="entry name" value="RNA_pol_sigma-70_dom"/>
</dbReference>
<dbReference type="AlphaFoldDB" id="F5XGH2"/>
<evidence type="ECO:0000256" key="3">
    <source>
        <dbReference type="ARBA" id="ARBA00023082"/>
    </source>
</evidence>
<dbReference type="STRING" id="1032480.MLP_00650"/>
<organism evidence="7 8">
    <name type="scientific">Microlunatus phosphovorus (strain ATCC 700054 / DSM 10555 / JCM 9379 / NBRC 101784 / NCIMB 13414 / VKM Ac-1990 / NM-1)</name>
    <dbReference type="NCBI Taxonomy" id="1032480"/>
    <lineage>
        <taxon>Bacteria</taxon>
        <taxon>Bacillati</taxon>
        <taxon>Actinomycetota</taxon>
        <taxon>Actinomycetes</taxon>
        <taxon>Propionibacteriales</taxon>
        <taxon>Propionibacteriaceae</taxon>
        <taxon>Microlunatus</taxon>
    </lineage>
</organism>
<dbReference type="PANTHER" id="PTHR43133:SF8">
    <property type="entry name" value="RNA POLYMERASE SIGMA FACTOR HI_1459-RELATED"/>
    <property type="match status" value="1"/>
</dbReference>
<proteinExistence type="inferred from homology"/>
<comment type="similarity">
    <text evidence="1">Belongs to the sigma-70 factor family. ECF subfamily.</text>
</comment>
<evidence type="ECO:0000256" key="5">
    <source>
        <dbReference type="ARBA" id="ARBA00023163"/>
    </source>
</evidence>
<dbReference type="eggNOG" id="COG1595">
    <property type="taxonomic scope" value="Bacteria"/>
</dbReference>
<dbReference type="InterPro" id="IPR039425">
    <property type="entry name" value="RNA_pol_sigma-70-like"/>
</dbReference>
<keyword evidence="8" id="KW-1185">Reference proteome</keyword>
<dbReference type="SUPFAM" id="SSF88659">
    <property type="entry name" value="Sigma3 and sigma4 domains of RNA polymerase sigma factors"/>
    <property type="match status" value="1"/>
</dbReference>
<dbReference type="InterPro" id="IPR013325">
    <property type="entry name" value="RNA_pol_sigma_r2"/>
</dbReference>
<dbReference type="Pfam" id="PF04542">
    <property type="entry name" value="Sigma70_r2"/>
    <property type="match status" value="1"/>
</dbReference>